<sequence>MFARLRVALFLKMGQHKPASIYTKSEGCQENLDHTTAYCAGKRPFSRMSEQKENEETVTPTTSDKASKESAAEYEQHCLLFPTYATRHSLDDKAELTDHWNIRIRGWAFSTPKTSRTRALFLGLTQHLAEIQKADFQSRASLFWASNIDHKEFTARAIGVTDSRKMTADGDPTEPSVEQLANEPSAKEAKEDVKNIIDNAQKKLIINHPEDETPSIRIMPVEGNFSGHLPIPHNTVKKWLKEDDKTPFFSTIINTLTNKNTKKIRMLKIAAFQDTSPHPTYGIVDLVEPEGFSVISDIDDTIKDTEILSSTRTILSNTFLQPFRAVDGMSELYHEWYDKEVSFHYVSNSPWQLYPMLRSFFNTYNFPPGSAHLKFYDGIVKSVKEQKEHPMASKLMYIHQLLKDFPLRKFILVGDTGELDPEIYTKIARENEGRILRIFVRDVSTPHLEGLPAQPAHHSYAQTFTSTCKHLRNHYVSSEEVEGSPKNATATVEGTASSESVTAAVAETSREVVSEAKDSAEEQQKKDSLTSRLMNHFHSEISYLHTSLGLQEQPAEREVLKTPLEQFHFRIESLGQGLPEGLFTTFTDPNELRNDPVIRKALKYS</sequence>
<name>A0ACA9KBT6_9GLOM</name>
<evidence type="ECO:0000313" key="2">
    <source>
        <dbReference type="Proteomes" id="UP000789525"/>
    </source>
</evidence>
<evidence type="ECO:0000313" key="1">
    <source>
        <dbReference type="EMBL" id="CAG8465023.1"/>
    </source>
</evidence>
<comment type="caution">
    <text evidence="1">The sequence shown here is derived from an EMBL/GenBank/DDBJ whole genome shotgun (WGS) entry which is preliminary data.</text>
</comment>
<dbReference type="EMBL" id="CAJVPT010001565">
    <property type="protein sequence ID" value="CAG8465023.1"/>
    <property type="molecule type" value="Genomic_DNA"/>
</dbReference>
<gene>
    <name evidence="1" type="ORF">ACOLOM_LOCUS1337</name>
</gene>
<organism evidence="1 2">
    <name type="scientific">Acaulospora colombiana</name>
    <dbReference type="NCBI Taxonomy" id="27376"/>
    <lineage>
        <taxon>Eukaryota</taxon>
        <taxon>Fungi</taxon>
        <taxon>Fungi incertae sedis</taxon>
        <taxon>Mucoromycota</taxon>
        <taxon>Glomeromycotina</taxon>
        <taxon>Glomeromycetes</taxon>
        <taxon>Diversisporales</taxon>
        <taxon>Acaulosporaceae</taxon>
        <taxon>Acaulospora</taxon>
    </lineage>
</organism>
<dbReference type="Proteomes" id="UP000789525">
    <property type="component" value="Unassembled WGS sequence"/>
</dbReference>
<keyword evidence="2" id="KW-1185">Reference proteome</keyword>
<protein>
    <submittedName>
        <fullName evidence="1">16275_t:CDS:1</fullName>
    </submittedName>
</protein>
<proteinExistence type="predicted"/>
<accession>A0ACA9KBT6</accession>
<reference evidence="1" key="1">
    <citation type="submission" date="2021-06" db="EMBL/GenBank/DDBJ databases">
        <authorList>
            <person name="Kallberg Y."/>
            <person name="Tangrot J."/>
            <person name="Rosling A."/>
        </authorList>
    </citation>
    <scope>NUCLEOTIDE SEQUENCE</scope>
    <source>
        <strain evidence="1">CL356</strain>
    </source>
</reference>